<proteinExistence type="predicted"/>
<comment type="caution">
    <text evidence="2">The sequence shown here is derived from an EMBL/GenBank/DDBJ whole genome shotgun (WGS) entry which is preliminary data.</text>
</comment>
<keyword evidence="3" id="KW-1185">Reference proteome</keyword>
<name>A0A9P7RXX2_9AGAR</name>
<keyword evidence="1" id="KW-0812">Transmembrane</keyword>
<keyword evidence="1" id="KW-0472">Membrane</keyword>
<evidence type="ECO:0000256" key="1">
    <source>
        <dbReference type="SAM" id="Phobius"/>
    </source>
</evidence>
<dbReference type="KEGG" id="more:E1B28_008123"/>
<dbReference type="AlphaFoldDB" id="A0A9P7RXX2"/>
<evidence type="ECO:0000313" key="3">
    <source>
        <dbReference type="Proteomes" id="UP001049176"/>
    </source>
</evidence>
<organism evidence="2 3">
    <name type="scientific">Marasmius oreades</name>
    <name type="common">fairy-ring Marasmius</name>
    <dbReference type="NCBI Taxonomy" id="181124"/>
    <lineage>
        <taxon>Eukaryota</taxon>
        <taxon>Fungi</taxon>
        <taxon>Dikarya</taxon>
        <taxon>Basidiomycota</taxon>
        <taxon>Agaricomycotina</taxon>
        <taxon>Agaricomycetes</taxon>
        <taxon>Agaricomycetidae</taxon>
        <taxon>Agaricales</taxon>
        <taxon>Marasmiineae</taxon>
        <taxon>Marasmiaceae</taxon>
        <taxon>Marasmius</taxon>
    </lineage>
</organism>
<dbReference type="GeneID" id="66077199"/>
<evidence type="ECO:0000313" key="2">
    <source>
        <dbReference type="EMBL" id="KAG7091722.1"/>
    </source>
</evidence>
<keyword evidence="1" id="KW-1133">Transmembrane helix</keyword>
<accession>A0A9P7RXX2</accession>
<dbReference type="EMBL" id="CM032185">
    <property type="protein sequence ID" value="KAG7091722.1"/>
    <property type="molecule type" value="Genomic_DNA"/>
</dbReference>
<dbReference type="Proteomes" id="UP001049176">
    <property type="component" value="Chromosome 5"/>
</dbReference>
<sequence length="178" mass="20504">MLRVSALYQDLKYMSHFLITLFLCELAAWVTLSMIISSRTIETTGGALFSGCLFDAEGWVWPAWVPPVIVESKRLVYCFAFLHTQGHHVRYPGGSYHFQVISIRQVKRNHADARKRFDPLFHHYIFSTFGESSHFPVWTRFPGWAVDCSGVSNFLRSCVPDDDQHQDVRPSRKPTKPP</sequence>
<protein>
    <submittedName>
        <fullName evidence="2">Uncharacterized protein</fullName>
    </submittedName>
</protein>
<feature type="transmembrane region" description="Helical" evidence="1">
    <location>
        <begin position="13"/>
        <end position="32"/>
    </location>
</feature>
<gene>
    <name evidence="2" type="ORF">E1B28_008123</name>
</gene>
<dbReference type="RefSeq" id="XP_043008192.1">
    <property type="nucleotide sequence ID" value="XM_043152909.1"/>
</dbReference>
<reference evidence="2" key="1">
    <citation type="journal article" date="2021" name="Genome Biol. Evol.">
        <title>The assembled and annotated genome of the fairy-ring fungus Marasmius oreades.</title>
        <authorList>
            <person name="Hiltunen M."/>
            <person name="Ament-Velasquez S.L."/>
            <person name="Johannesson H."/>
        </authorList>
    </citation>
    <scope>NUCLEOTIDE SEQUENCE</scope>
    <source>
        <strain evidence="2">03SP1</strain>
    </source>
</reference>